<dbReference type="EMBL" id="CZAW01000035">
    <property type="protein sequence ID" value="CUP81654.1"/>
    <property type="molecule type" value="Genomic_DNA"/>
</dbReference>
<evidence type="ECO:0000313" key="7">
    <source>
        <dbReference type="EMBL" id="MZL34229.1"/>
    </source>
</evidence>
<gene>
    <name evidence="5" type="primary">blaI_3</name>
    <name evidence="6" type="synonym">blaI_2</name>
    <name evidence="9" type="ORF">BWLFYP14_01426</name>
    <name evidence="5" type="ORF">ERS852478_01043</name>
    <name evidence="6" type="ORF">ERS852523_02907</name>
    <name evidence="8" type="ORF">GT712_17200</name>
    <name evidence="7" type="ORF">GT728_13685</name>
</gene>
<evidence type="ECO:0000313" key="13">
    <source>
        <dbReference type="Proteomes" id="UP000477156"/>
    </source>
</evidence>
<proteinExistence type="inferred from homology"/>
<dbReference type="AlphaFoldDB" id="A0A173ZN58"/>
<dbReference type="SUPFAM" id="SSF46785">
    <property type="entry name" value="Winged helix' DNA-binding domain"/>
    <property type="match status" value="1"/>
</dbReference>
<dbReference type="InterPro" id="IPR036388">
    <property type="entry name" value="WH-like_DNA-bd_sf"/>
</dbReference>
<keyword evidence="3" id="KW-0238">DNA-binding</keyword>
<dbReference type="Proteomes" id="UP000095431">
    <property type="component" value="Unassembled WGS sequence"/>
</dbReference>
<dbReference type="InterPro" id="IPR036390">
    <property type="entry name" value="WH_DNA-bd_sf"/>
</dbReference>
<name>A0A173ZN58_9FIRM</name>
<dbReference type="Proteomes" id="UP000477285">
    <property type="component" value="Unassembled WGS sequence"/>
</dbReference>
<dbReference type="Gene3D" id="1.10.4040.10">
    <property type="entry name" value="Penicillinase repressor domain"/>
    <property type="match status" value="1"/>
</dbReference>
<evidence type="ECO:0000313" key="14">
    <source>
        <dbReference type="Proteomes" id="UP000477285"/>
    </source>
</evidence>
<dbReference type="OrthoDB" id="9795583at2"/>
<protein>
    <submittedName>
        <fullName evidence="9">Penicillinase repressor</fullName>
    </submittedName>
    <submittedName>
        <fullName evidence="5">Regulatory protein BlaI</fullName>
    </submittedName>
</protein>
<keyword evidence="2" id="KW-0805">Transcription regulation</keyword>
<dbReference type="EMBL" id="CABHOF010000032">
    <property type="protein sequence ID" value="VUX64485.1"/>
    <property type="molecule type" value="Genomic_DNA"/>
</dbReference>
<dbReference type="Gene3D" id="1.10.10.10">
    <property type="entry name" value="Winged helix-like DNA-binding domain superfamily/Winged helix DNA-binding domain"/>
    <property type="match status" value="1"/>
</dbReference>
<sequence>MVRNAMSATEFYILQYLWTRETPATFSEIMVHFNEEEKKAWKKQTVNTFLSRLAQKGFLNIDKSGKRAIYIPSVTSKKFYENYAQEIVKDSYNGAIKDFIAAFTAGNKLSAAEKAELLSYIQTL</sequence>
<accession>A0A173ZN58</accession>
<evidence type="ECO:0000256" key="1">
    <source>
        <dbReference type="ARBA" id="ARBA00011046"/>
    </source>
</evidence>
<dbReference type="InterPro" id="IPR005650">
    <property type="entry name" value="BlaI_family"/>
</dbReference>
<dbReference type="EMBL" id="CYZN01000005">
    <property type="protein sequence ID" value="CUN77040.1"/>
    <property type="molecule type" value="Genomic_DNA"/>
</dbReference>
<evidence type="ECO:0000313" key="12">
    <source>
        <dbReference type="Proteomes" id="UP000366766"/>
    </source>
</evidence>
<organism evidence="5 10">
    <name type="scientific">Blautia wexlerae</name>
    <dbReference type="NCBI Taxonomy" id="418240"/>
    <lineage>
        <taxon>Bacteria</taxon>
        <taxon>Bacillati</taxon>
        <taxon>Bacillota</taxon>
        <taxon>Clostridia</taxon>
        <taxon>Lachnospirales</taxon>
        <taxon>Lachnospiraceae</taxon>
        <taxon>Blautia</taxon>
    </lineage>
</organism>
<reference evidence="13 14" key="2">
    <citation type="journal article" date="2019" name="Nat. Med.">
        <title>A library of human gut bacterial isolates paired with longitudinal multiomics data enables mechanistic microbiome research.</title>
        <authorList>
            <person name="Poyet M."/>
            <person name="Groussin M."/>
            <person name="Gibbons S.M."/>
            <person name="Avila-Pacheco J."/>
            <person name="Jiang X."/>
            <person name="Kearney S.M."/>
            <person name="Perrotta A.R."/>
            <person name="Berdy B."/>
            <person name="Zhao S."/>
            <person name="Lieberman T.D."/>
            <person name="Swanson P.K."/>
            <person name="Smith M."/>
            <person name="Roesemann S."/>
            <person name="Alexander J.E."/>
            <person name="Rich S.A."/>
            <person name="Livny J."/>
            <person name="Vlamakis H."/>
            <person name="Clish C."/>
            <person name="Bullock K."/>
            <person name="Deik A."/>
            <person name="Scott J."/>
            <person name="Pierce K.A."/>
            <person name="Xavier R.J."/>
            <person name="Alm E.J."/>
        </authorList>
    </citation>
    <scope>NUCLEOTIDE SEQUENCE [LARGE SCALE GENOMIC DNA]</scope>
    <source>
        <strain evidence="7 14">BIOML-A1</strain>
        <strain evidence="8 13">BIOML-A12</strain>
    </source>
</reference>
<keyword evidence="4" id="KW-0804">Transcription</keyword>
<dbReference type="Pfam" id="PF03965">
    <property type="entry name" value="Penicillinase_R"/>
    <property type="match status" value="1"/>
</dbReference>
<evidence type="ECO:0000313" key="5">
    <source>
        <dbReference type="EMBL" id="CUN77040.1"/>
    </source>
</evidence>
<dbReference type="Proteomes" id="UP000095712">
    <property type="component" value="Unassembled WGS sequence"/>
</dbReference>
<reference evidence="10 11" key="1">
    <citation type="submission" date="2015-09" db="EMBL/GenBank/DDBJ databases">
        <authorList>
            <consortium name="Pathogen Informatics"/>
        </authorList>
    </citation>
    <scope>NUCLEOTIDE SEQUENCE [LARGE SCALE GENOMIC DNA]</scope>
    <source>
        <strain evidence="5 10">2789STDY5834863</strain>
        <strain evidence="6 11">2789STDY5834911</strain>
    </source>
</reference>
<evidence type="ECO:0000313" key="8">
    <source>
        <dbReference type="EMBL" id="MZS90746.1"/>
    </source>
</evidence>
<evidence type="ECO:0000256" key="2">
    <source>
        <dbReference type="ARBA" id="ARBA00023015"/>
    </source>
</evidence>
<dbReference type="Proteomes" id="UP000366766">
    <property type="component" value="Unassembled WGS sequence"/>
</dbReference>
<dbReference type="RefSeq" id="WP_008707184.1">
    <property type="nucleotide sequence ID" value="NZ_AP031426.1"/>
</dbReference>
<dbReference type="EMBL" id="WWVF01000049">
    <property type="protein sequence ID" value="MZS90746.1"/>
    <property type="molecule type" value="Genomic_DNA"/>
</dbReference>
<dbReference type="EMBL" id="WWVQ01000034">
    <property type="protein sequence ID" value="MZL34229.1"/>
    <property type="molecule type" value="Genomic_DNA"/>
</dbReference>
<evidence type="ECO:0000313" key="10">
    <source>
        <dbReference type="Proteomes" id="UP000095431"/>
    </source>
</evidence>
<evidence type="ECO:0000313" key="6">
    <source>
        <dbReference type="EMBL" id="CUP81654.1"/>
    </source>
</evidence>
<keyword evidence="12" id="KW-1185">Reference proteome</keyword>
<dbReference type="GeneID" id="75077049"/>
<dbReference type="eggNOG" id="COG3682">
    <property type="taxonomic scope" value="Bacteria"/>
</dbReference>
<evidence type="ECO:0000256" key="3">
    <source>
        <dbReference type="ARBA" id="ARBA00023125"/>
    </source>
</evidence>
<evidence type="ECO:0000256" key="4">
    <source>
        <dbReference type="ARBA" id="ARBA00023163"/>
    </source>
</evidence>
<dbReference type="Proteomes" id="UP000477156">
    <property type="component" value="Unassembled WGS sequence"/>
</dbReference>
<evidence type="ECO:0000313" key="9">
    <source>
        <dbReference type="EMBL" id="VUX64485.1"/>
    </source>
</evidence>
<comment type="similarity">
    <text evidence="1">Belongs to the BlaI transcriptional regulatory family.</text>
</comment>
<reference evidence="9 12" key="3">
    <citation type="submission" date="2019-07" db="EMBL/GenBank/DDBJ databases">
        <authorList>
            <person name="Chang H.-W."/>
            <person name="Raman A."/>
            <person name="Venkatesh S."/>
            <person name="Gehrig J."/>
        </authorList>
    </citation>
    <scope>NUCLEOTIDE SEQUENCE [LARGE SCALE GENOMIC DNA]</scope>
    <source>
        <strain evidence="9">Blautia_wexlerae_LFYP_14</strain>
    </source>
</reference>
<dbReference type="GO" id="GO:0003677">
    <property type="term" value="F:DNA binding"/>
    <property type="evidence" value="ECO:0007669"/>
    <property type="project" value="UniProtKB-KW"/>
</dbReference>
<evidence type="ECO:0000313" key="11">
    <source>
        <dbReference type="Proteomes" id="UP000095712"/>
    </source>
</evidence>
<dbReference type="PIRSF" id="PIRSF019455">
    <property type="entry name" value="CopR_AtkY"/>
    <property type="match status" value="1"/>
</dbReference>
<dbReference type="GO" id="GO:0045892">
    <property type="term" value="P:negative regulation of DNA-templated transcription"/>
    <property type="evidence" value="ECO:0007669"/>
    <property type="project" value="InterPro"/>
</dbReference>